<proteinExistence type="predicted"/>
<dbReference type="GO" id="GO:0046872">
    <property type="term" value="F:metal ion binding"/>
    <property type="evidence" value="ECO:0007669"/>
    <property type="project" value="InterPro"/>
</dbReference>
<evidence type="ECO:0000256" key="1">
    <source>
        <dbReference type="ARBA" id="ARBA00023002"/>
    </source>
</evidence>
<dbReference type="AlphaFoldDB" id="A0A4Q7J5W8"/>
<evidence type="ECO:0000313" key="3">
    <source>
        <dbReference type="EMBL" id="RZQ62268.1"/>
    </source>
</evidence>
<dbReference type="Proteomes" id="UP000292003">
    <property type="component" value="Unassembled WGS sequence"/>
</dbReference>
<dbReference type="SUPFAM" id="SSF56796">
    <property type="entry name" value="Dehydroquinate synthase-like"/>
    <property type="match status" value="1"/>
</dbReference>
<name>A0A4Q7J5W8_9PSEU</name>
<keyword evidence="1" id="KW-0560">Oxidoreductase</keyword>
<dbReference type="OrthoDB" id="323926at2"/>
<dbReference type="GO" id="GO:0004022">
    <property type="term" value="F:alcohol dehydrogenase (NAD+) activity"/>
    <property type="evidence" value="ECO:0007669"/>
    <property type="project" value="TreeGrafter"/>
</dbReference>
<dbReference type="EMBL" id="SFCC01000009">
    <property type="protein sequence ID" value="RZQ62268.1"/>
    <property type="molecule type" value="Genomic_DNA"/>
</dbReference>
<dbReference type="PANTHER" id="PTHR11496:SF83">
    <property type="entry name" value="HYDROXYACID-OXOACID TRANSHYDROGENASE, MITOCHONDRIAL"/>
    <property type="match status" value="1"/>
</dbReference>
<evidence type="ECO:0000313" key="4">
    <source>
        <dbReference type="Proteomes" id="UP000292003"/>
    </source>
</evidence>
<keyword evidence="4" id="KW-1185">Reference proteome</keyword>
<dbReference type="Gene3D" id="3.40.50.1970">
    <property type="match status" value="1"/>
</dbReference>
<dbReference type="InterPro" id="IPR039697">
    <property type="entry name" value="Alcohol_dehydrogenase_Fe"/>
</dbReference>
<sequence length="422" mass="44820">MCAEVGVIVMGKASAVVQWECRTRVHAGEDAWNLAASGGILRPRSVLVLGAGFAAANFGLVEDIRRTLDVPSELVHLVKAPATVDQVESLAAVLARGSAENVVAIGGSSVLDVTKLACHQFADERTLPIVRARGARRGVIALPFEAPERVRQVLVPTTIGPAAEIRPYAAVRLRGHQRLVYGPALPPPHAIIDSGFTESLARQSILDGLLLSLTRFVEPHVEGGDRGVLMTAAVRAAASILASLGFRAKDAELSASDRLLACYLNAAQSGLVFAGRHPYVSMTWVIAAELMGVLDVRPVTALAAVVPSLWRRIEDGDRRFGDRERLREAWERIRAAGSVDLPEDPAAGISVLMRSWGIESDVVCTERAAVLAASRAARFWGGNLSAVAGVPVADLTRLIADSVTLSDQIRTAGASEPDRPLS</sequence>
<comment type="caution">
    <text evidence="3">The sequence shown here is derived from an EMBL/GenBank/DDBJ whole genome shotgun (WGS) entry which is preliminary data.</text>
</comment>
<dbReference type="PANTHER" id="PTHR11496">
    <property type="entry name" value="ALCOHOL DEHYDROGENASE"/>
    <property type="match status" value="1"/>
</dbReference>
<feature type="domain" description="Alcohol dehydrogenase iron-type/glycerol dehydrogenase GldA" evidence="2">
    <location>
        <begin position="40"/>
        <end position="193"/>
    </location>
</feature>
<evidence type="ECO:0000259" key="2">
    <source>
        <dbReference type="Pfam" id="PF00465"/>
    </source>
</evidence>
<organism evidence="3 4">
    <name type="scientific">Amycolatopsis suaedae</name>
    <dbReference type="NCBI Taxonomy" id="2510978"/>
    <lineage>
        <taxon>Bacteria</taxon>
        <taxon>Bacillati</taxon>
        <taxon>Actinomycetota</taxon>
        <taxon>Actinomycetes</taxon>
        <taxon>Pseudonocardiales</taxon>
        <taxon>Pseudonocardiaceae</taxon>
        <taxon>Amycolatopsis</taxon>
    </lineage>
</organism>
<dbReference type="Pfam" id="PF00465">
    <property type="entry name" value="Fe-ADH"/>
    <property type="match status" value="1"/>
</dbReference>
<dbReference type="InterPro" id="IPR001670">
    <property type="entry name" value="ADH_Fe/GldA"/>
</dbReference>
<protein>
    <submittedName>
        <fullName evidence="3">Iron-containing alcohol dehydrogenase</fullName>
    </submittedName>
</protein>
<accession>A0A4Q7J5W8</accession>
<reference evidence="3 4" key="1">
    <citation type="submission" date="2019-02" db="EMBL/GenBank/DDBJ databases">
        <title>Draft genome sequence of Amycolatopsis sp. 8-3EHSu isolated from roots of Suaeda maritima.</title>
        <authorList>
            <person name="Duangmal K."/>
            <person name="Chantavorakit T."/>
        </authorList>
    </citation>
    <scope>NUCLEOTIDE SEQUENCE [LARGE SCALE GENOMIC DNA]</scope>
    <source>
        <strain evidence="3 4">8-3EHSu</strain>
    </source>
</reference>
<gene>
    <name evidence="3" type="ORF">EWH70_18475</name>
</gene>